<proteinExistence type="predicted"/>
<organism evidence="1 2">
    <name type="scientific">Thermospira aquatica</name>
    <dbReference type="NCBI Taxonomy" id="2828656"/>
    <lineage>
        <taxon>Bacteria</taxon>
        <taxon>Pseudomonadati</taxon>
        <taxon>Spirochaetota</taxon>
        <taxon>Spirochaetia</taxon>
        <taxon>Brevinematales</taxon>
        <taxon>Thermospiraceae</taxon>
        <taxon>Thermospira</taxon>
    </lineage>
</organism>
<evidence type="ECO:0000313" key="1">
    <source>
        <dbReference type="EMBL" id="URA09353.1"/>
    </source>
</evidence>
<dbReference type="AlphaFoldDB" id="A0AAX3BAT0"/>
<keyword evidence="2" id="KW-1185">Reference proteome</keyword>
<evidence type="ECO:0000313" key="2">
    <source>
        <dbReference type="Proteomes" id="UP001056539"/>
    </source>
</evidence>
<dbReference type="EMBL" id="CP073355">
    <property type="protein sequence ID" value="URA09353.1"/>
    <property type="molecule type" value="Genomic_DNA"/>
</dbReference>
<protein>
    <submittedName>
        <fullName evidence="1">DUF1015 domain-containing protein</fullName>
    </submittedName>
</protein>
<name>A0AAX3BAT0_9SPIR</name>
<dbReference type="InterPro" id="IPR008323">
    <property type="entry name" value="UCP033563"/>
</dbReference>
<reference evidence="1" key="1">
    <citation type="submission" date="2021-04" db="EMBL/GenBank/DDBJ databases">
        <authorList>
            <person name="Postec A."/>
        </authorList>
    </citation>
    <scope>NUCLEOTIDE SEQUENCE</scope>
    <source>
        <strain evidence="1">F1F22</strain>
    </source>
</reference>
<dbReference type="PANTHER" id="PTHR36454">
    <property type="entry name" value="LMO2823 PROTEIN"/>
    <property type="match status" value="1"/>
</dbReference>
<gene>
    <name evidence="1" type="ORF">KDW03_07610</name>
</gene>
<dbReference type="KEGG" id="taqu:KDW03_07610"/>
<dbReference type="PANTHER" id="PTHR36454:SF1">
    <property type="entry name" value="DUF1015 DOMAIN-CONTAINING PROTEIN"/>
    <property type="match status" value="1"/>
</dbReference>
<dbReference type="Pfam" id="PF06245">
    <property type="entry name" value="DUF1015"/>
    <property type="match status" value="1"/>
</dbReference>
<dbReference type="Proteomes" id="UP001056539">
    <property type="component" value="Chromosome"/>
</dbReference>
<sequence length="420" mass="48029">MAWLLPFKAGYYNPQKIARIEDCISSPYDELETGELNQLQKNPYHYSHVIRTVPGDNESYVTAKHKLFGWFIRDVILFDKVASLYVYEQSFISQGTVQRRYGIFARVAVEDLAKRLRLHEETIEEYVEDSYQRIAVSQCHLEPLLVGYHNPSLKIADNVSQNLSLPPLISFGGSSENEHRIYQVSEPAVIDRLASALQGEKLFLLDGHHRFMAALRYQEEQKMAKGSAYTGEEPWNYVLIALVNMADEGFTPLPWNRLIKTLPLSAQDLMKQMGTVFKLAAIPFQDAMTEKAARKKLRLLLSEYASKKVSAFGVALSQASTKYFLAVGGQGFSPLVVDEQVIRKILGMNPRYPDVHYESQDQRAFERVKNKQYQVAFFTQTISLLDFVQLPSNQIFMPRAFDFYPKVPSGVILYSFKYSV</sequence>
<reference evidence="1" key="2">
    <citation type="submission" date="2022-06" db="EMBL/GenBank/DDBJ databases">
        <title>Thermospira aquatica gen. nov., sp. nov.</title>
        <authorList>
            <person name="Ben Ali Gam Z."/>
            <person name="Labat M."/>
        </authorList>
    </citation>
    <scope>NUCLEOTIDE SEQUENCE</scope>
    <source>
        <strain evidence="1">F1F22</strain>
    </source>
</reference>
<accession>A0AAX3BAT0</accession>
<dbReference type="RefSeq" id="WP_271434480.1">
    <property type="nucleotide sequence ID" value="NZ_CP073355.1"/>
</dbReference>